<dbReference type="Proteomes" id="UP000093000">
    <property type="component" value="Unassembled WGS sequence"/>
</dbReference>
<dbReference type="CDD" id="cd05123">
    <property type="entry name" value="STKc_AGC"/>
    <property type="match status" value="1"/>
</dbReference>
<evidence type="ECO:0000313" key="13">
    <source>
        <dbReference type="EMBL" id="OBZ89409.1"/>
    </source>
</evidence>
<feature type="region of interest" description="Disordered" evidence="9">
    <location>
        <begin position="148"/>
        <end position="167"/>
    </location>
</feature>
<dbReference type="PROSITE" id="PS50011">
    <property type="entry name" value="PROTEIN_KINASE_DOM"/>
    <property type="match status" value="1"/>
</dbReference>
<evidence type="ECO:0000256" key="9">
    <source>
        <dbReference type="SAM" id="MobiDB-lite"/>
    </source>
</evidence>
<evidence type="ECO:0000313" key="14">
    <source>
        <dbReference type="Proteomes" id="UP000093000"/>
    </source>
</evidence>
<dbReference type="Pfam" id="PF00069">
    <property type="entry name" value="Pkinase"/>
    <property type="match status" value="1"/>
</dbReference>
<dbReference type="PROSITE" id="PS50195">
    <property type="entry name" value="PX"/>
    <property type="match status" value="1"/>
</dbReference>
<dbReference type="InterPro" id="IPR000719">
    <property type="entry name" value="Prot_kinase_dom"/>
</dbReference>
<keyword evidence="5 8" id="KW-0547">Nucleotide-binding</keyword>
<keyword evidence="4" id="KW-0808">Transferase</keyword>
<dbReference type="PROSITE" id="PS00107">
    <property type="entry name" value="PROTEIN_KINASE_ATP"/>
    <property type="match status" value="1"/>
</dbReference>
<feature type="domain" description="Protein kinase" evidence="10">
    <location>
        <begin position="223"/>
        <end position="488"/>
    </location>
</feature>
<accession>A0A1C7NKR6</accession>
<evidence type="ECO:0000259" key="10">
    <source>
        <dbReference type="PROSITE" id="PS50011"/>
    </source>
</evidence>
<evidence type="ECO:0000259" key="12">
    <source>
        <dbReference type="PROSITE" id="PS51285"/>
    </source>
</evidence>
<organism evidence="13 14">
    <name type="scientific">Choanephora cucurbitarum</name>
    <dbReference type="NCBI Taxonomy" id="101091"/>
    <lineage>
        <taxon>Eukaryota</taxon>
        <taxon>Fungi</taxon>
        <taxon>Fungi incertae sedis</taxon>
        <taxon>Mucoromycota</taxon>
        <taxon>Mucoromycotina</taxon>
        <taxon>Mucoromycetes</taxon>
        <taxon>Mucorales</taxon>
        <taxon>Mucorineae</taxon>
        <taxon>Choanephoraceae</taxon>
        <taxon>Choanephoroideae</taxon>
        <taxon>Choanephora</taxon>
    </lineage>
</organism>
<comment type="caution">
    <text evidence="13">The sequence shown here is derived from an EMBL/GenBank/DDBJ whole genome shotgun (WGS) entry which is preliminary data.</text>
</comment>
<keyword evidence="7 8" id="KW-0067">ATP-binding</keyword>
<evidence type="ECO:0000256" key="1">
    <source>
        <dbReference type="ARBA" id="ARBA00009903"/>
    </source>
</evidence>
<keyword evidence="14" id="KW-1185">Reference proteome</keyword>
<dbReference type="GO" id="GO:0004674">
    <property type="term" value="F:protein serine/threonine kinase activity"/>
    <property type="evidence" value="ECO:0007669"/>
    <property type="project" value="UniProtKB-KW"/>
</dbReference>
<dbReference type="OrthoDB" id="63267at2759"/>
<evidence type="ECO:0000259" key="11">
    <source>
        <dbReference type="PROSITE" id="PS50195"/>
    </source>
</evidence>
<gene>
    <name evidence="13" type="primary">sgk1-a</name>
    <name evidence="13" type="ORF">A0J61_02544</name>
</gene>
<dbReference type="AlphaFoldDB" id="A0A1C7NKR6"/>
<name>A0A1C7NKR6_9FUNG</name>
<dbReference type="SMART" id="SM00220">
    <property type="entry name" value="S_TKc"/>
    <property type="match status" value="1"/>
</dbReference>
<keyword evidence="6 13" id="KW-0418">Kinase</keyword>
<evidence type="ECO:0000256" key="3">
    <source>
        <dbReference type="ARBA" id="ARBA00022553"/>
    </source>
</evidence>
<dbReference type="InterPro" id="IPR001683">
    <property type="entry name" value="PX_dom"/>
</dbReference>
<dbReference type="GO" id="GO:0005524">
    <property type="term" value="F:ATP binding"/>
    <property type="evidence" value="ECO:0007669"/>
    <property type="project" value="UniProtKB-UniRule"/>
</dbReference>
<dbReference type="PROSITE" id="PS51285">
    <property type="entry name" value="AGC_KINASE_CTER"/>
    <property type="match status" value="1"/>
</dbReference>
<dbReference type="InterPro" id="IPR011009">
    <property type="entry name" value="Kinase-like_dom_sf"/>
</dbReference>
<evidence type="ECO:0000256" key="6">
    <source>
        <dbReference type="ARBA" id="ARBA00022777"/>
    </source>
</evidence>
<dbReference type="InterPro" id="IPR008271">
    <property type="entry name" value="Ser/Thr_kinase_AS"/>
</dbReference>
<feature type="binding site" evidence="8">
    <location>
        <position position="252"/>
    </location>
    <ligand>
        <name>ATP</name>
        <dbReference type="ChEBI" id="CHEBI:30616"/>
    </ligand>
</feature>
<evidence type="ECO:0000256" key="2">
    <source>
        <dbReference type="ARBA" id="ARBA00022527"/>
    </source>
</evidence>
<feature type="domain" description="AGC-kinase C-terminal" evidence="12">
    <location>
        <begin position="490"/>
        <end position="573"/>
    </location>
</feature>
<dbReference type="Pfam" id="PF00433">
    <property type="entry name" value="Pkinase_C"/>
    <property type="match status" value="1"/>
</dbReference>
<dbReference type="InParanoid" id="A0A1C7NKR6"/>
<dbReference type="PROSITE" id="PS00108">
    <property type="entry name" value="PROTEIN_KINASE_ST"/>
    <property type="match status" value="1"/>
</dbReference>
<dbReference type="EMBL" id="LUGH01000097">
    <property type="protein sequence ID" value="OBZ89409.1"/>
    <property type="molecule type" value="Genomic_DNA"/>
</dbReference>
<dbReference type="SUPFAM" id="SSF64268">
    <property type="entry name" value="PX domain"/>
    <property type="match status" value="1"/>
</dbReference>
<dbReference type="InterPro" id="IPR000961">
    <property type="entry name" value="AGC-kinase_C"/>
</dbReference>
<dbReference type="STRING" id="101091.A0A1C7NKR6"/>
<dbReference type="FunFam" id="3.30.200.20:FF:000042">
    <property type="entry name" value="Aurora kinase A"/>
    <property type="match status" value="1"/>
</dbReference>
<evidence type="ECO:0000256" key="7">
    <source>
        <dbReference type="ARBA" id="ARBA00022840"/>
    </source>
</evidence>
<protein>
    <submittedName>
        <fullName evidence="13">Serine/threonine-protein kinase Sgk1-A</fullName>
    </submittedName>
</protein>
<keyword evidence="3" id="KW-0597">Phosphoprotein</keyword>
<dbReference type="FunFam" id="1.10.510.10:FF:000008">
    <property type="entry name" value="Non-specific serine/threonine protein kinase"/>
    <property type="match status" value="1"/>
</dbReference>
<sequence>MPGAMQNKIQCDLQTSVQIAVIESNIQVSGYACTAYYIMLEDSTNHFSLVRFIQDFYELDNLLQLHFPKQRIPLPKVEQLQKKKKNPLFGSLKKKKKTSAERLERYLRHALTHPIGKTSLFRDFLSAQREEDRVIPKDVVHQLVTQHHTTVTQPSLPPSPPPSEQHKDEMLTSYSVFQDFIEDGWLDSRQEREEREDVMSLLDDPMCSSILGQERYRDRIDDFELIQVLGKGATGKVILVREQTSHQLFALKSITKSWSITQREVEHIRMERDILVSLAAIRHPFLIRLHAAFQDTQNLYLVLDYHAGADLATLLQRYIYFPPQQCRLYAAEIVLGLQQLHRNNILYRDLKPENVLLAADGHLVLTDFGLSKLFDESDRYLHRTTTFCGTPEYLAPEIILQEEAYSYAADYWSLGTMLYEMLTGMTPFAAECPEDMYDRVLYDDLIFPDNLTDPEAIDLIAGLLERDPLERLGAGIGGVFEIRTHAYFANHLNWKDVYAKRIRPLYVPNRKDETDLSHFDPDFLEMSTEIKEETDEAVVFRRRWSPETCPLGLNEHAFRGYSFIEQEQIESTSSLASEVSSISQEYCYYDDYDSEGAIEEIDDDDTSYVKNKEPYLTPEPSVYYQPKLNTKNSACFGQDVRNSLIHSVIKKEDTSVWRS</sequence>
<dbReference type="GO" id="GO:0035091">
    <property type="term" value="F:phosphatidylinositol binding"/>
    <property type="evidence" value="ECO:0007669"/>
    <property type="project" value="InterPro"/>
</dbReference>
<reference evidence="13 14" key="1">
    <citation type="submission" date="2016-03" db="EMBL/GenBank/DDBJ databases">
        <title>Choanephora cucurbitarum.</title>
        <authorList>
            <person name="Min B."/>
            <person name="Park H."/>
            <person name="Park J.-H."/>
            <person name="Shin H.-D."/>
            <person name="Choi I.-G."/>
        </authorList>
    </citation>
    <scope>NUCLEOTIDE SEQUENCE [LARGE SCALE GENOMIC DNA]</scope>
    <source>
        <strain evidence="13 14">KUS-F28377</strain>
    </source>
</reference>
<keyword evidence="2" id="KW-0723">Serine/threonine-protein kinase</keyword>
<dbReference type="InterPro" id="IPR017892">
    <property type="entry name" value="Pkinase_C"/>
</dbReference>
<dbReference type="Gene3D" id="3.30.1520.10">
    <property type="entry name" value="Phox-like domain"/>
    <property type="match status" value="1"/>
</dbReference>
<dbReference type="InterPro" id="IPR036871">
    <property type="entry name" value="PX_dom_sf"/>
</dbReference>
<proteinExistence type="inferred from homology"/>
<dbReference type="PANTHER" id="PTHR24351">
    <property type="entry name" value="RIBOSOMAL PROTEIN S6 KINASE"/>
    <property type="match status" value="1"/>
</dbReference>
<dbReference type="Gene3D" id="1.10.510.10">
    <property type="entry name" value="Transferase(Phosphotransferase) domain 1"/>
    <property type="match status" value="1"/>
</dbReference>
<comment type="similarity">
    <text evidence="1">Belongs to the protein kinase superfamily. AGC Ser/Thr protein kinase family.</text>
</comment>
<evidence type="ECO:0000256" key="5">
    <source>
        <dbReference type="ARBA" id="ARBA00022741"/>
    </source>
</evidence>
<dbReference type="Gene3D" id="3.30.200.20">
    <property type="entry name" value="Phosphorylase Kinase, domain 1"/>
    <property type="match status" value="1"/>
</dbReference>
<dbReference type="SUPFAM" id="SSF56112">
    <property type="entry name" value="Protein kinase-like (PK-like)"/>
    <property type="match status" value="1"/>
</dbReference>
<dbReference type="InterPro" id="IPR045270">
    <property type="entry name" value="STKc_AGC"/>
</dbReference>
<dbReference type="SMART" id="SM00133">
    <property type="entry name" value="S_TK_X"/>
    <property type="match status" value="1"/>
</dbReference>
<evidence type="ECO:0000256" key="4">
    <source>
        <dbReference type="ARBA" id="ARBA00022679"/>
    </source>
</evidence>
<evidence type="ECO:0000256" key="8">
    <source>
        <dbReference type="PROSITE-ProRule" id="PRU10141"/>
    </source>
</evidence>
<dbReference type="InterPro" id="IPR017441">
    <property type="entry name" value="Protein_kinase_ATP_BS"/>
</dbReference>
<feature type="domain" description="PX" evidence="11">
    <location>
        <begin position="1"/>
        <end position="132"/>
    </location>
</feature>